<sequence length="781" mass="88538">MAAKETDVHAAVAEIDDTAEKGDHEGQRFARFEEKHKSTLEVDEVKETEENACNEPLNLQEEKAAAEVLADPRLVNYPVQLVARIVDLEDDFDEPVLTFRFWILTTFWGVIGNIVATIFEFKPFAGSLPSTAVALFSWGMGATMAKYLPTRTFKFFKWKWTMNPGPFRIKEHVMIFMSYGIASEVSYALEALCALQLWYGREPSPFWDIMYLMTSGFIGYGLAGLLREHLVSPPSLYYPVFLPYVAFFNGMHKDSAKAKQGIKAFWIAAGAMFVWTWFPQLIIPVLSAMPLVCWMGHGNAKAYVLGSGNYGFGILSWTLDWNWIDPYVAQLPLWVSITTYSGILFAGWFLYPILYYSNAFDSLSYGAMSTRVYLGNGSAYPITDILTPQLRLNGTAFEEVGPPHWSTSYIFRFFFGFIAFAASLMFAALYYGQEAWRISKANWKGDLIEYNDPYLALMAKYPKVPRWWYYAILVVSIGLSMLTFYMGEFELPWWGFVVFFVMCVVVAYPNGVLIAITGNDPGDTMLTDLLAGFLFHGNPMAVMSCMAYANPILNNCLGLLASFKLGIYMKIPETSMLIGQLYGQLLQPVVNYGIMTMIFKTVDVDILKGYKESVNWNALATRAWYSASVLWGVIGPQRMFGPDSEYPFIYYGILIGFGLVLATWLIQRWKPHWNTVEWMNVPTFFNGMIGIPLTPMTTAFPSLILGLISMGYLYRYHPAWWTKYNYLLGLGLICGTAFQGVFQTFAISVPGLSFPEWWGNNVEYPDRCFPPNDDLPVAMQQ</sequence>
<keyword evidence="4 10" id="KW-0812">Transmembrane</keyword>
<comment type="caution">
    <text evidence="11">The sequence shown here is derived from an EMBL/GenBank/DDBJ whole genome shotgun (WGS) entry which is preliminary data.</text>
</comment>
<evidence type="ECO:0000256" key="9">
    <source>
        <dbReference type="SAM" id="MobiDB-lite"/>
    </source>
</evidence>
<feature type="transmembrane region" description="Helical" evidence="10">
    <location>
        <begin position="467"/>
        <end position="487"/>
    </location>
</feature>
<feature type="region of interest" description="Disordered" evidence="9">
    <location>
        <begin position="1"/>
        <end position="27"/>
    </location>
</feature>
<reference evidence="11 12" key="1">
    <citation type="submission" date="2015-03" db="EMBL/GenBank/DDBJ databases">
        <title>RNA-seq based gene annotation and comparative genomics of four Zymoseptoria species reveal species-specific pathogenicity related genes and transposable element activity.</title>
        <authorList>
            <person name="Grandaubert J."/>
            <person name="Bhattacharyya A."/>
            <person name="Stukenbrock E.H."/>
        </authorList>
    </citation>
    <scope>NUCLEOTIDE SEQUENCE [LARGE SCALE GENOMIC DNA]</scope>
    <source>
        <strain evidence="11 12">Zb18110</strain>
    </source>
</reference>
<evidence type="ECO:0000313" key="12">
    <source>
        <dbReference type="Proteomes" id="UP000033647"/>
    </source>
</evidence>
<feature type="transmembrane region" description="Helical" evidence="10">
    <location>
        <begin position="131"/>
        <end position="148"/>
    </location>
</feature>
<comment type="subcellular location">
    <subcellularLocation>
        <location evidence="1">Membrane</location>
        <topology evidence="1">Multi-pass membrane protein</topology>
    </subcellularLocation>
</comment>
<dbReference type="Pfam" id="PF03169">
    <property type="entry name" value="OPT"/>
    <property type="match status" value="1"/>
</dbReference>
<name>A0A0F4GA08_9PEZI</name>
<feature type="transmembrane region" description="Helical" evidence="10">
    <location>
        <begin position="302"/>
        <end position="319"/>
    </location>
</feature>
<feature type="transmembrane region" description="Helical" evidence="10">
    <location>
        <begin position="726"/>
        <end position="749"/>
    </location>
</feature>
<feature type="transmembrane region" description="Helical" evidence="10">
    <location>
        <begin position="493"/>
        <end position="516"/>
    </location>
</feature>
<dbReference type="EMBL" id="LAFY01004397">
    <property type="protein sequence ID" value="KJX93035.1"/>
    <property type="molecule type" value="Genomic_DNA"/>
</dbReference>
<protein>
    <submittedName>
        <fullName evidence="11">Opt oligopeptide transporter like protein</fullName>
    </submittedName>
</protein>
<gene>
    <name evidence="11" type="ORF">TI39_contig4438g00002</name>
</gene>
<dbReference type="Proteomes" id="UP000033647">
    <property type="component" value="Unassembled WGS sequence"/>
</dbReference>
<dbReference type="InterPro" id="IPR004813">
    <property type="entry name" value="OPT"/>
</dbReference>
<evidence type="ECO:0000313" key="11">
    <source>
        <dbReference type="EMBL" id="KJX93035.1"/>
    </source>
</evidence>
<feature type="transmembrane region" description="Helical" evidence="10">
    <location>
        <begin position="235"/>
        <end position="252"/>
    </location>
</feature>
<accession>A0A0F4GA08</accession>
<evidence type="ECO:0000256" key="7">
    <source>
        <dbReference type="ARBA" id="ARBA00022989"/>
    </source>
</evidence>
<feature type="transmembrane region" description="Helical" evidence="10">
    <location>
        <begin position="264"/>
        <end position="282"/>
    </location>
</feature>
<evidence type="ECO:0000256" key="6">
    <source>
        <dbReference type="ARBA" id="ARBA00022927"/>
    </source>
</evidence>
<evidence type="ECO:0000256" key="1">
    <source>
        <dbReference type="ARBA" id="ARBA00004141"/>
    </source>
</evidence>
<dbReference type="InterPro" id="IPR004648">
    <property type="entry name" value="Oligpept_transpt"/>
</dbReference>
<evidence type="ECO:0000256" key="2">
    <source>
        <dbReference type="ARBA" id="ARBA00008807"/>
    </source>
</evidence>
<evidence type="ECO:0000256" key="10">
    <source>
        <dbReference type="SAM" id="Phobius"/>
    </source>
</evidence>
<dbReference type="NCBIfam" id="TIGR00728">
    <property type="entry name" value="OPT_sfam"/>
    <property type="match status" value="1"/>
</dbReference>
<dbReference type="GO" id="GO:0035673">
    <property type="term" value="F:oligopeptide transmembrane transporter activity"/>
    <property type="evidence" value="ECO:0007669"/>
    <property type="project" value="InterPro"/>
</dbReference>
<dbReference type="PANTHER" id="PTHR22601">
    <property type="entry name" value="ISP4 LIKE PROTEIN"/>
    <property type="match status" value="1"/>
</dbReference>
<feature type="transmembrane region" description="Helical" evidence="10">
    <location>
        <begin position="687"/>
        <end position="714"/>
    </location>
</feature>
<keyword evidence="5" id="KW-0571">Peptide transport</keyword>
<feature type="transmembrane region" description="Helical" evidence="10">
    <location>
        <begin position="206"/>
        <end position="223"/>
    </location>
</feature>
<keyword evidence="7 10" id="KW-1133">Transmembrane helix</keyword>
<feature type="transmembrane region" description="Helical" evidence="10">
    <location>
        <begin position="99"/>
        <end position="119"/>
    </location>
</feature>
<dbReference type="GO" id="GO:0015031">
    <property type="term" value="P:protein transport"/>
    <property type="evidence" value="ECO:0007669"/>
    <property type="project" value="UniProtKB-KW"/>
</dbReference>
<dbReference type="GO" id="GO:0016020">
    <property type="term" value="C:membrane"/>
    <property type="evidence" value="ECO:0007669"/>
    <property type="project" value="UniProtKB-SubCell"/>
</dbReference>
<dbReference type="AlphaFoldDB" id="A0A0F4GA08"/>
<feature type="transmembrane region" description="Helical" evidence="10">
    <location>
        <begin position="648"/>
        <end position="667"/>
    </location>
</feature>
<organism evidence="11 12">
    <name type="scientific">Zymoseptoria brevis</name>
    <dbReference type="NCBI Taxonomy" id="1047168"/>
    <lineage>
        <taxon>Eukaryota</taxon>
        <taxon>Fungi</taxon>
        <taxon>Dikarya</taxon>
        <taxon>Ascomycota</taxon>
        <taxon>Pezizomycotina</taxon>
        <taxon>Dothideomycetes</taxon>
        <taxon>Dothideomycetidae</taxon>
        <taxon>Mycosphaerellales</taxon>
        <taxon>Mycosphaerellaceae</taxon>
        <taxon>Zymoseptoria</taxon>
    </lineage>
</organism>
<proteinExistence type="inferred from homology"/>
<evidence type="ECO:0000256" key="5">
    <source>
        <dbReference type="ARBA" id="ARBA00022856"/>
    </source>
</evidence>
<keyword evidence="6" id="KW-0653">Protein transport</keyword>
<dbReference type="OrthoDB" id="9986677at2759"/>
<comment type="similarity">
    <text evidence="2">Belongs to the oligopeptide OPT transporter family.</text>
</comment>
<evidence type="ECO:0000256" key="8">
    <source>
        <dbReference type="ARBA" id="ARBA00023136"/>
    </source>
</evidence>
<keyword evidence="8 10" id="KW-0472">Membrane</keyword>
<evidence type="ECO:0000256" key="4">
    <source>
        <dbReference type="ARBA" id="ARBA00022692"/>
    </source>
</evidence>
<feature type="transmembrane region" description="Helical" evidence="10">
    <location>
        <begin position="409"/>
        <end position="431"/>
    </location>
</feature>
<feature type="transmembrane region" description="Helical" evidence="10">
    <location>
        <begin position="331"/>
        <end position="351"/>
    </location>
</feature>
<keyword evidence="3" id="KW-0813">Transport</keyword>
<keyword evidence="12" id="KW-1185">Reference proteome</keyword>
<feature type="compositionally biased region" description="Basic and acidic residues" evidence="9">
    <location>
        <begin position="18"/>
        <end position="27"/>
    </location>
</feature>
<evidence type="ECO:0000256" key="3">
    <source>
        <dbReference type="ARBA" id="ARBA00022448"/>
    </source>
</evidence>